<sequence length="244" mass="26551">MNENLLLPFLSLFIVLGFLAWAITATHSDLTTPSLGLSCSTGQCAVNRINGLKTCPENNSDTIIFDPFLEVCSDSTVCSNSVVPFAVQTDLSTLSISDPNLQICPDNSQCRCVNTLQCADFVTSYFIIENQDPSRALDNSRTVFVQSALYQPPFSGASQTDAKPFMLTDPKSMVCSVNQQVIDDDRLFPRQCLTGTLAYIVDSSIELTQDDLGEFPLSCVVGDDCPVEQSAVFDRQIGEVVCIS</sequence>
<name>A0A481ZEJ9_9VIRU</name>
<gene>
    <name evidence="1" type="ORF">LCPAC404_01230</name>
</gene>
<reference evidence="1" key="1">
    <citation type="journal article" date="2019" name="MBio">
        <title>Virus Genomes from Deep Sea Sediments Expand the Ocean Megavirome and Support Independent Origins of Viral Gigantism.</title>
        <authorList>
            <person name="Backstrom D."/>
            <person name="Yutin N."/>
            <person name="Jorgensen S.L."/>
            <person name="Dharamshi J."/>
            <person name="Homa F."/>
            <person name="Zaremba-Niedwiedzka K."/>
            <person name="Spang A."/>
            <person name="Wolf Y.I."/>
            <person name="Koonin E.V."/>
            <person name="Ettema T.J."/>
        </authorList>
    </citation>
    <scope>NUCLEOTIDE SEQUENCE</scope>
</reference>
<evidence type="ECO:0000313" key="1">
    <source>
        <dbReference type="EMBL" id="QBK93419.1"/>
    </source>
</evidence>
<proteinExistence type="predicted"/>
<dbReference type="EMBL" id="MK500595">
    <property type="protein sequence ID" value="QBK93419.1"/>
    <property type="molecule type" value="Genomic_DNA"/>
</dbReference>
<organism evidence="1">
    <name type="scientific">Pithovirus LCPAC404</name>
    <dbReference type="NCBI Taxonomy" id="2506597"/>
    <lineage>
        <taxon>Viruses</taxon>
        <taxon>Pithoviruses</taxon>
    </lineage>
</organism>
<protein>
    <submittedName>
        <fullName evidence="1">Uncharacterized protein</fullName>
    </submittedName>
</protein>
<accession>A0A481ZEJ9</accession>